<dbReference type="EMBL" id="JAQQXR010000002">
    <property type="protein sequence ID" value="MDC8757308.1"/>
    <property type="molecule type" value="Genomic_DNA"/>
</dbReference>
<proteinExistence type="predicted"/>
<name>A0ABT5JX62_9BURK</name>
<evidence type="ECO:0000313" key="2">
    <source>
        <dbReference type="EMBL" id="MDC8757308.1"/>
    </source>
</evidence>
<protein>
    <submittedName>
        <fullName evidence="2">Cupin domain-containing protein</fullName>
    </submittedName>
</protein>
<comment type="caution">
    <text evidence="2">The sequence shown here is derived from an EMBL/GenBank/DDBJ whole genome shotgun (WGS) entry which is preliminary data.</text>
</comment>
<dbReference type="InterPro" id="IPR014710">
    <property type="entry name" value="RmlC-like_jellyroll"/>
</dbReference>
<sequence length="139" mass="15034">MLQYANFCEFDGTGMKVERGQRSTQMANSMGTGDSLVEHNGFGADVIRFPAGGGVANHTHEGDHILFCIAGEGYVVYEGEPHKLYPGVCYFVLGSVDHAIKANSDLVLIAVGNKHHPVGSPKRMVPVPYNVTTPTEMRI</sequence>
<organism evidence="2 3">
    <name type="scientific">Janthinobacterium fluminis</name>
    <dbReference type="NCBI Taxonomy" id="2987524"/>
    <lineage>
        <taxon>Bacteria</taxon>
        <taxon>Pseudomonadati</taxon>
        <taxon>Pseudomonadota</taxon>
        <taxon>Betaproteobacteria</taxon>
        <taxon>Burkholderiales</taxon>
        <taxon>Oxalobacteraceae</taxon>
        <taxon>Janthinobacterium</taxon>
    </lineage>
</organism>
<accession>A0ABT5JX62</accession>
<feature type="domain" description="Cupin type-2" evidence="1">
    <location>
        <begin position="47"/>
        <end position="110"/>
    </location>
</feature>
<keyword evidence="3" id="KW-1185">Reference proteome</keyword>
<dbReference type="InterPro" id="IPR013096">
    <property type="entry name" value="Cupin_2"/>
</dbReference>
<dbReference type="SUPFAM" id="SSF51182">
    <property type="entry name" value="RmlC-like cupins"/>
    <property type="match status" value="1"/>
</dbReference>
<gene>
    <name evidence="2" type="ORF">OIK44_06880</name>
</gene>
<dbReference type="Pfam" id="PF07883">
    <property type="entry name" value="Cupin_2"/>
    <property type="match status" value="1"/>
</dbReference>
<evidence type="ECO:0000313" key="3">
    <source>
        <dbReference type="Proteomes" id="UP001221208"/>
    </source>
</evidence>
<reference evidence="2 3" key="1">
    <citation type="submission" date="2022-10" db="EMBL/GenBank/DDBJ databases">
        <title>Janthinobacterium sp. hw3 Genome sequencing.</title>
        <authorList>
            <person name="Park S."/>
        </authorList>
    </citation>
    <scope>NUCLEOTIDE SEQUENCE [LARGE SCALE GENOMIC DNA]</scope>
    <source>
        <strain evidence="3">hw3</strain>
    </source>
</reference>
<evidence type="ECO:0000259" key="1">
    <source>
        <dbReference type="Pfam" id="PF07883"/>
    </source>
</evidence>
<dbReference type="Gene3D" id="2.60.120.10">
    <property type="entry name" value="Jelly Rolls"/>
    <property type="match status" value="1"/>
</dbReference>
<dbReference type="Proteomes" id="UP001221208">
    <property type="component" value="Unassembled WGS sequence"/>
</dbReference>
<dbReference type="InterPro" id="IPR011051">
    <property type="entry name" value="RmlC_Cupin_sf"/>
</dbReference>